<organism evidence="1 2">
    <name type="scientific">Brettanomyces naardenensis</name>
    <name type="common">Yeast</name>
    <dbReference type="NCBI Taxonomy" id="13370"/>
    <lineage>
        <taxon>Eukaryota</taxon>
        <taxon>Fungi</taxon>
        <taxon>Dikarya</taxon>
        <taxon>Ascomycota</taxon>
        <taxon>Saccharomycotina</taxon>
        <taxon>Pichiomycetes</taxon>
        <taxon>Pichiales</taxon>
        <taxon>Pichiaceae</taxon>
        <taxon>Brettanomyces</taxon>
    </lineage>
</organism>
<gene>
    <name evidence="1" type="ORF">BRENAR_LOCUS2545</name>
</gene>
<evidence type="ECO:0000313" key="1">
    <source>
        <dbReference type="EMBL" id="VEU21813.1"/>
    </source>
</evidence>
<dbReference type="AlphaFoldDB" id="A0A448YLT2"/>
<protein>
    <submittedName>
        <fullName evidence="1">DEKNAAC102251</fullName>
    </submittedName>
</protein>
<dbReference type="InParanoid" id="A0A448YLT2"/>
<accession>A0A448YLT2</accession>
<reference evidence="1 2" key="1">
    <citation type="submission" date="2018-12" db="EMBL/GenBank/DDBJ databases">
        <authorList>
            <person name="Tiukova I."/>
            <person name="Dainat J."/>
        </authorList>
    </citation>
    <scope>NUCLEOTIDE SEQUENCE [LARGE SCALE GENOMIC DNA]</scope>
</reference>
<proteinExistence type="predicted"/>
<dbReference type="Proteomes" id="UP000290900">
    <property type="component" value="Unassembled WGS sequence"/>
</dbReference>
<sequence>MLRNHSVERAVSRMTLNSDPLDDGIIYAEELPKEEMHVMSAMEIPGLIESHGETGLEKEISLRLHVVREQSLGRISSFISTLPTVGRYLEGAISVPSRNPDFFKTVINDVSLNAALIANGKEEKEVDRGRLNADLTKMNDYERLVRRQEVVLRRVRGRNNGVNVSDIEDIIGSYEQGPGV</sequence>
<dbReference type="EMBL" id="CAACVR010000012">
    <property type="protein sequence ID" value="VEU21813.1"/>
    <property type="molecule type" value="Genomic_DNA"/>
</dbReference>
<name>A0A448YLT2_BRENA</name>
<dbReference type="OrthoDB" id="3996362at2759"/>
<keyword evidence="2" id="KW-1185">Reference proteome</keyword>
<evidence type="ECO:0000313" key="2">
    <source>
        <dbReference type="Proteomes" id="UP000290900"/>
    </source>
</evidence>